<comment type="caution">
    <text evidence="4">The sequence shown here is derived from an EMBL/GenBank/DDBJ whole genome shotgun (WGS) entry which is preliminary data.</text>
</comment>
<dbReference type="InterPro" id="IPR011429">
    <property type="entry name" value="Cyt_c_Planctomycete-type"/>
</dbReference>
<evidence type="ECO:0000313" key="4">
    <source>
        <dbReference type="EMBL" id="MDN5213410.1"/>
    </source>
</evidence>
<evidence type="ECO:0000259" key="2">
    <source>
        <dbReference type="Pfam" id="PF07635"/>
    </source>
</evidence>
<protein>
    <submittedName>
        <fullName evidence="4">C-type cytochrome domain-containing protein</fullName>
    </submittedName>
</protein>
<feature type="domain" description="DUF2231" evidence="3">
    <location>
        <begin position="16"/>
        <end position="137"/>
    </location>
</feature>
<dbReference type="Gene3D" id="3.80.10.10">
    <property type="entry name" value="Ribonuclease Inhibitor"/>
    <property type="match status" value="1"/>
</dbReference>
<dbReference type="Proteomes" id="UP001172083">
    <property type="component" value="Unassembled WGS sequence"/>
</dbReference>
<keyword evidence="1" id="KW-0472">Membrane</keyword>
<dbReference type="Pfam" id="PF09990">
    <property type="entry name" value="DUF2231"/>
    <property type="match status" value="1"/>
</dbReference>
<evidence type="ECO:0000256" key="1">
    <source>
        <dbReference type="SAM" id="Phobius"/>
    </source>
</evidence>
<name>A0ABT8L9E9_9BACT</name>
<dbReference type="EMBL" id="JAUJEB010000003">
    <property type="protein sequence ID" value="MDN5213410.1"/>
    <property type="molecule type" value="Genomic_DNA"/>
</dbReference>
<evidence type="ECO:0000259" key="3">
    <source>
        <dbReference type="Pfam" id="PF09990"/>
    </source>
</evidence>
<sequence length="458" mass="50298">MTVLLETNVTLFFGRFHSLIVHLPIGFIILAIMFELLSWRKKADLSLAATYGLLIGGLFGVIAVILGLMLASDGGYNEDTLATHQWTGIATTTLAFVAYFLKINLKKFTWAAKAYPISLAVVLILLSVAGHYGGNLTHGSTYLLEYAPGPIRKMAGMKPARTRITALDSALVYEDAVHFIFETKCNVCHNRDKSKGELLLIDPQSILAGGENGAVITPGDPAASELFRRVTLDPHHEEFMPTEGRTPLTRQEVAILEWWITEGAPFDKKVADLPLSDDIKISLKEIGIGQEVSYLASLDLPAVAPETFNSIMLQGFRVSNITGNSTLLEVSYMPHNPEALSADKLKTLSDARENITWLTLSASTLQNDGLSIIANFPNLTKLKINGTRITDEGIKHLVTLDNLEYLNLYGTEITDESVDYLLQLPELKKLYVWQTKISEQGLAKLRDTAPGLVVESGI</sequence>
<dbReference type="PANTHER" id="PTHR35889:SF3">
    <property type="entry name" value="F-BOX DOMAIN-CONTAINING PROTEIN"/>
    <property type="match status" value="1"/>
</dbReference>
<keyword evidence="5" id="KW-1185">Reference proteome</keyword>
<dbReference type="SUPFAM" id="SSF52047">
    <property type="entry name" value="RNI-like"/>
    <property type="match status" value="1"/>
</dbReference>
<accession>A0ABT8L9E9</accession>
<proteinExistence type="predicted"/>
<feature type="transmembrane region" description="Helical" evidence="1">
    <location>
        <begin position="83"/>
        <end position="102"/>
    </location>
</feature>
<feature type="transmembrane region" description="Helical" evidence="1">
    <location>
        <begin position="51"/>
        <end position="71"/>
    </location>
</feature>
<feature type="domain" description="Cytochrome C Planctomycete-type" evidence="2">
    <location>
        <begin position="185"/>
        <end position="241"/>
    </location>
</feature>
<feature type="transmembrane region" description="Helical" evidence="1">
    <location>
        <begin position="114"/>
        <end position="134"/>
    </location>
</feature>
<dbReference type="Pfam" id="PF07635">
    <property type="entry name" value="PSCyt1"/>
    <property type="match status" value="1"/>
</dbReference>
<feature type="transmembrane region" description="Helical" evidence="1">
    <location>
        <begin position="20"/>
        <end position="39"/>
    </location>
</feature>
<dbReference type="InterPro" id="IPR032675">
    <property type="entry name" value="LRR_dom_sf"/>
</dbReference>
<dbReference type="PANTHER" id="PTHR35889">
    <property type="entry name" value="CYCLOINULO-OLIGOSACCHARIDE FRUCTANOTRANSFERASE-RELATED"/>
    <property type="match status" value="1"/>
</dbReference>
<organism evidence="4 5">
    <name type="scientific">Agaribacillus aureus</name>
    <dbReference type="NCBI Taxonomy" id="3051825"/>
    <lineage>
        <taxon>Bacteria</taxon>
        <taxon>Pseudomonadati</taxon>
        <taxon>Bacteroidota</taxon>
        <taxon>Cytophagia</taxon>
        <taxon>Cytophagales</taxon>
        <taxon>Splendidivirgaceae</taxon>
        <taxon>Agaribacillus</taxon>
    </lineage>
</organism>
<gene>
    <name evidence="4" type="ORF">QQ020_15170</name>
</gene>
<reference evidence="4" key="1">
    <citation type="submission" date="2023-06" db="EMBL/GenBank/DDBJ databases">
        <title>Genomic of Agaribacillus aureum.</title>
        <authorList>
            <person name="Wang G."/>
        </authorList>
    </citation>
    <scope>NUCLEOTIDE SEQUENCE</scope>
    <source>
        <strain evidence="4">BMA12</strain>
    </source>
</reference>
<dbReference type="InterPro" id="IPR019251">
    <property type="entry name" value="DUF2231_TM"/>
</dbReference>
<keyword evidence="1" id="KW-0812">Transmembrane</keyword>
<evidence type="ECO:0000313" key="5">
    <source>
        <dbReference type="Proteomes" id="UP001172083"/>
    </source>
</evidence>
<dbReference type="RefSeq" id="WP_346758750.1">
    <property type="nucleotide sequence ID" value="NZ_JAUJEB010000003.1"/>
</dbReference>
<keyword evidence="1" id="KW-1133">Transmembrane helix</keyword>